<evidence type="ECO:0000313" key="2">
    <source>
        <dbReference type="Proteomes" id="UP000199570"/>
    </source>
</evidence>
<name>A0A1H1G9T0_9PSED</name>
<organism evidence="1 2">
    <name type="scientific">Pseudomonas moorei</name>
    <dbReference type="NCBI Taxonomy" id="395599"/>
    <lineage>
        <taxon>Bacteria</taxon>
        <taxon>Pseudomonadati</taxon>
        <taxon>Pseudomonadota</taxon>
        <taxon>Gammaproteobacteria</taxon>
        <taxon>Pseudomonadales</taxon>
        <taxon>Pseudomonadaceae</taxon>
        <taxon>Pseudomonas</taxon>
    </lineage>
</organism>
<dbReference type="PROSITE" id="PS51257">
    <property type="entry name" value="PROKAR_LIPOPROTEIN"/>
    <property type="match status" value="1"/>
</dbReference>
<accession>A0A1H1G9T0</accession>
<evidence type="ECO:0008006" key="3">
    <source>
        <dbReference type="Google" id="ProtNLM"/>
    </source>
</evidence>
<dbReference type="Proteomes" id="UP000199570">
    <property type="component" value="Unassembled WGS sequence"/>
</dbReference>
<keyword evidence="2" id="KW-1185">Reference proteome</keyword>
<dbReference type="AlphaFoldDB" id="A0A1H1G9T0"/>
<dbReference type="RefSeq" id="WP_090323244.1">
    <property type="nucleotide sequence ID" value="NZ_FNKJ01000003.1"/>
</dbReference>
<reference evidence="2" key="1">
    <citation type="submission" date="2016-10" db="EMBL/GenBank/DDBJ databases">
        <authorList>
            <person name="Varghese N."/>
            <person name="Submissions S."/>
        </authorList>
    </citation>
    <scope>NUCLEOTIDE SEQUENCE [LARGE SCALE GENOMIC DNA]</scope>
    <source>
        <strain evidence="2">BS3775</strain>
    </source>
</reference>
<proteinExistence type="predicted"/>
<sequence length="114" mass="12332">MKMLTRQALVASLLLSGCASAPNDPTLTLQTRKAPADYAHCVLPKLQDGSLKTTVTETQRSYRIVVSSKVAADDVLEAYKDKASNGGKVFLYERALLASTFGPSRLERAAQECL</sequence>
<gene>
    <name evidence="1" type="ORF">SAMN04490195_3178</name>
</gene>
<protein>
    <recommendedName>
        <fullName evidence="3">Lipoprotein</fullName>
    </recommendedName>
</protein>
<dbReference type="OrthoDB" id="6981178at2"/>
<dbReference type="EMBL" id="FNKJ01000003">
    <property type="protein sequence ID" value="SDR09829.1"/>
    <property type="molecule type" value="Genomic_DNA"/>
</dbReference>
<evidence type="ECO:0000313" key="1">
    <source>
        <dbReference type="EMBL" id="SDR09829.1"/>
    </source>
</evidence>